<evidence type="ECO:0000256" key="4">
    <source>
        <dbReference type="ARBA" id="ARBA00022695"/>
    </source>
</evidence>
<evidence type="ECO:0000313" key="13">
    <source>
        <dbReference type="EMBL" id="TWT83480.1"/>
    </source>
</evidence>
<name>A0A5C5Z8F1_9BACT</name>
<dbReference type="InterPro" id="IPR002646">
    <property type="entry name" value="PolA_pol_head_dom"/>
</dbReference>
<dbReference type="Pfam" id="PF01743">
    <property type="entry name" value="PolyA_pol"/>
    <property type="match status" value="1"/>
</dbReference>
<feature type="domain" description="CCA-adding enzyme C-terminal" evidence="12">
    <location>
        <begin position="279"/>
        <end position="418"/>
    </location>
</feature>
<dbReference type="InterPro" id="IPR032828">
    <property type="entry name" value="PolyA_RNA-bd"/>
</dbReference>
<dbReference type="RefSeq" id="WP_146400676.1">
    <property type="nucleotide sequence ID" value="NZ_SJPJ01000001.1"/>
</dbReference>
<feature type="domain" description="tRNA nucleotidyltransferase/poly(A) polymerase RNA and SrmB- binding" evidence="11">
    <location>
        <begin position="196"/>
        <end position="257"/>
    </location>
</feature>
<keyword evidence="4 13" id="KW-0548">Nucleotidyltransferase</keyword>
<dbReference type="EC" id="2.7.7.72" evidence="13"/>
<keyword evidence="5" id="KW-0479">Metal-binding</keyword>
<proteinExistence type="inferred from homology"/>
<evidence type="ECO:0000313" key="14">
    <source>
        <dbReference type="Proteomes" id="UP000315010"/>
    </source>
</evidence>
<keyword evidence="2 9" id="KW-0808">Transferase</keyword>
<evidence type="ECO:0000256" key="5">
    <source>
        <dbReference type="ARBA" id="ARBA00022723"/>
    </source>
</evidence>
<dbReference type="Pfam" id="PF13735">
    <property type="entry name" value="tRNA_NucTran2_2"/>
    <property type="match status" value="1"/>
</dbReference>
<dbReference type="PANTHER" id="PTHR46173:SF1">
    <property type="entry name" value="CCA TRNA NUCLEOTIDYLTRANSFERASE 1, MITOCHONDRIAL"/>
    <property type="match status" value="1"/>
</dbReference>
<dbReference type="AlphaFoldDB" id="A0A5C5Z8F1"/>
<evidence type="ECO:0000256" key="2">
    <source>
        <dbReference type="ARBA" id="ARBA00022679"/>
    </source>
</evidence>
<dbReference type="SUPFAM" id="SSF81301">
    <property type="entry name" value="Nucleotidyltransferase"/>
    <property type="match status" value="1"/>
</dbReference>
<dbReference type="InterPro" id="IPR050264">
    <property type="entry name" value="Bact_CCA-adding_enz_type3_sf"/>
</dbReference>
<dbReference type="InterPro" id="IPR032810">
    <property type="entry name" value="CCA-adding_enz_C"/>
</dbReference>
<keyword evidence="6" id="KW-0547">Nucleotide-binding</keyword>
<dbReference type="InterPro" id="IPR043519">
    <property type="entry name" value="NT_sf"/>
</dbReference>
<dbReference type="Gene3D" id="1.10.3090.10">
    <property type="entry name" value="cca-adding enzyme, domain 2"/>
    <property type="match status" value="1"/>
</dbReference>
<evidence type="ECO:0000256" key="1">
    <source>
        <dbReference type="ARBA" id="ARBA00001946"/>
    </source>
</evidence>
<evidence type="ECO:0000256" key="7">
    <source>
        <dbReference type="ARBA" id="ARBA00022842"/>
    </source>
</evidence>
<feature type="domain" description="Poly A polymerase head" evidence="10">
    <location>
        <begin position="37"/>
        <end position="169"/>
    </location>
</feature>
<comment type="caution">
    <text evidence="13">The sequence shown here is derived from an EMBL/GenBank/DDBJ whole genome shotgun (WGS) entry which is preliminary data.</text>
</comment>
<dbReference type="CDD" id="cd05398">
    <property type="entry name" value="NT_ClassII-CCAase"/>
    <property type="match status" value="1"/>
</dbReference>
<organism evidence="13 14">
    <name type="scientific">Novipirellula herctigrandis</name>
    <dbReference type="NCBI Taxonomy" id="2527986"/>
    <lineage>
        <taxon>Bacteria</taxon>
        <taxon>Pseudomonadati</taxon>
        <taxon>Planctomycetota</taxon>
        <taxon>Planctomycetia</taxon>
        <taxon>Pirellulales</taxon>
        <taxon>Pirellulaceae</taxon>
        <taxon>Novipirellula</taxon>
    </lineage>
</organism>
<keyword evidence="8 9" id="KW-0694">RNA-binding</keyword>
<gene>
    <name evidence="13" type="ORF">CA13_49450</name>
</gene>
<dbReference type="Proteomes" id="UP000315010">
    <property type="component" value="Unassembled WGS sequence"/>
</dbReference>
<keyword evidence="3" id="KW-0819">tRNA processing</keyword>
<accession>A0A5C5Z8F1</accession>
<dbReference type="GO" id="GO:0008033">
    <property type="term" value="P:tRNA processing"/>
    <property type="evidence" value="ECO:0007669"/>
    <property type="project" value="UniProtKB-KW"/>
</dbReference>
<evidence type="ECO:0000256" key="3">
    <source>
        <dbReference type="ARBA" id="ARBA00022694"/>
    </source>
</evidence>
<comment type="cofactor">
    <cofactor evidence="1">
        <name>Mg(2+)</name>
        <dbReference type="ChEBI" id="CHEBI:18420"/>
    </cofactor>
</comment>
<sequence length="429" mass="47664">MKPNTTPFDFPVDFQSDEDAAEAIRIIDRLREAGFIAYFAGGCVRDALLGNKPKDYDIATDAVPDAIQTVFGKRQTLAFGASFGVIGVLPSKERRQRAAIPLQPIEVATFRSDGTYTDGRRPDSVHFGTAEADAVRRDFTINGLFYDPTEAIIVDYVSGTEDLDKKILRTIGSPNQRFDEDKLRMLRAVRFTTTLGFSIAPSTAAAIRENAAKIDSVSSERVGVEMRRTMMSENVLDGIDHLTSLALGSHVLPEIEDINSEQFHRLFAIKKSRPFVVALAGFLFATKHPRKHLKAITRRWRLSNVEVRQVDSAIRFAPIIAEADQRAWSQIQPILIDRDANIILEVSRMIAGTNNKGVALSTEALRWSNERLDPQPLIGGSDLASQGIPKGPAYAKILKQIRDLQLDNKLHSKDEALKYAAKIHKTDQP</sequence>
<keyword evidence="14" id="KW-1185">Reference proteome</keyword>
<dbReference type="SUPFAM" id="SSF81891">
    <property type="entry name" value="Poly A polymerase C-terminal region-like"/>
    <property type="match status" value="1"/>
</dbReference>
<keyword evidence="7" id="KW-0460">Magnesium</keyword>
<dbReference type="OrthoDB" id="9805698at2"/>
<dbReference type="GO" id="GO:0000166">
    <property type="term" value="F:nucleotide binding"/>
    <property type="evidence" value="ECO:0007669"/>
    <property type="project" value="UniProtKB-KW"/>
</dbReference>
<dbReference type="GO" id="GO:0004810">
    <property type="term" value="F:CCA tRNA nucleotidyltransferase activity"/>
    <property type="evidence" value="ECO:0007669"/>
    <property type="project" value="UniProtKB-EC"/>
</dbReference>
<reference evidence="13 14" key="1">
    <citation type="submission" date="2019-02" db="EMBL/GenBank/DDBJ databases">
        <title>Deep-cultivation of Planctomycetes and their phenomic and genomic characterization uncovers novel biology.</title>
        <authorList>
            <person name="Wiegand S."/>
            <person name="Jogler M."/>
            <person name="Boedeker C."/>
            <person name="Pinto D."/>
            <person name="Vollmers J."/>
            <person name="Rivas-Marin E."/>
            <person name="Kohn T."/>
            <person name="Peeters S.H."/>
            <person name="Heuer A."/>
            <person name="Rast P."/>
            <person name="Oberbeckmann S."/>
            <person name="Bunk B."/>
            <person name="Jeske O."/>
            <person name="Meyerdierks A."/>
            <person name="Storesund J.E."/>
            <person name="Kallscheuer N."/>
            <person name="Luecker S."/>
            <person name="Lage O.M."/>
            <person name="Pohl T."/>
            <person name="Merkel B.J."/>
            <person name="Hornburger P."/>
            <person name="Mueller R.-W."/>
            <person name="Bruemmer F."/>
            <person name="Labrenz M."/>
            <person name="Spormann A.M."/>
            <person name="Op Den Camp H."/>
            <person name="Overmann J."/>
            <person name="Amann R."/>
            <person name="Jetten M.S.M."/>
            <person name="Mascher T."/>
            <person name="Medema M.H."/>
            <person name="Devos D.P."/>
            <person name="Kaster A.-K."/>
            <person name="Ovreas L."/>
            <person name="Rohde M."/>
            <person name="Galperin M.Y."/>
            <person name="Jogler C."/>
        </authorList>
    </citation>
    <scope>NUCLEOTIDE SEQUENCE [LARGE SCALE GENOMIC DNA]</scope>
    <source>
        <strain evidence="13 14">CA13</strain>
    </source>
</reference>
<evidence type="ECO:0000259" key="10">
    <source>
        <dbReference type="Pfam" id="PF01743"/>
    </source>
</evidence>
<evidence type="ECO:0000256" key="9">
    <source>
        <dbReference type="RuleBase" id="RU003953"/>
    </source>
</evidence>
<evidence type="ECO:0000256" key="6">
    <source>
        <dbReference type="ARBA" id="ARBA00022741"/>
    </source>
</evidence>
<evidence type="ECO:0000259" key="12">
    <source>
        <dbReference type="Pfam" id="PF13735"/>
    </source>
</evidence>
<dbReference type="EMBL" id="SJPJ01000001">
    <property type="protein sequence ID" value="TWT83480.1"/>
    <property type="molecule type" value="Genomic_DNA"/>
</dbReference>
<evidence type="ECO:0000259" key="11">
    <source>
        <dbReference type="Pfam" id="PF12627"/>
    </source>
</evidence>
<dbReference type="PANTHER" id="PTHR46173">
    <property type="entry name" value="CCA TRNA NUCLEOTIDYLTRANSFERASE 1, MITOCHONDRIAL"/>
    <property type="match status" value="1"/>
</dbReference>
<evidence type="ECO:0000256" key="8">
    <source>
        <dbReference type="ARBA" id="ARBA00022884"/>
    </source>
</evidence>
<protein>
    <submittedName>
        <fullName evidence="13">tRNA nucleotidyltransferase/poly(A) polymerase</fullName>
        <ecNumber evidence="13">2.7.7.72</ecNumber>
    </submittedName>
</protein>
<dbReference type="GO" id="GO:0000049">
    <property type="term" value="F:tRNA binding"/>
    <property type="evidence" value="ECO:0007669"/>
    <property type="project" value="TreeGrafter"/>
</dbReference>
<dbReference type="GO" id="GO:0046872">
    <property type="term" value="F:metal ion binding"/>
    <property type="evidence" value="ECO:0007669"/>
    <property type="project" value="UniProtKB-KW"/>
</dbReference>
<dbReference type="Gene3D" id="3.30.460.10">
    <property type="entry name" value="Beta Polymerase, domain 2"/>
    <property type="match status" value="1"/>
</dbReference>
<dbReference type="Pfam" id="PF12627">
    <property type="entry name" value="PolyA_pol_RNAbd"/>
    <property type="match status" value="1"/>
</dbReference>
<comment type="similarity">
    <text evidence="9">Belongs to the tRNA nucleotidyltransferase/poly(A) polymerase family.</text>
</comment>